<dbReference type="EMBL" id="CP047166">
    <property type="protein sequence ID" value="QRF66374.1"/>
    <property type="molecule type" value="Genomic_DNA"/>
</dbReference>
<accession>A0ABX7F8D1</accession>
<dbReference type="RefSeq" id="WP_023848258.1">
    <property type="nucleotide sequence ID" value="NZ_CP047166.1"/>
</dbReference>
<evidence type="ECO:0000313" key="3">
    <source>
        <dbReference type="EMBL" id="QRF66374.1"/>
    </source>
</evidence>
<name>A0ABX7F8D1_9RHOB</name>
<reference evidence="3 4" key="1">
    <citation type="submission" date="2019-12" db="EMBL/GenBank/DDBJ databases">
        <title>Complete Genome Sequence of a Quorum-Sensing Bacterium,Rhodobacteraceae bacterium C31, Isolated from a marine microalgae symbiotic bacteria.</title>
        <authorList>
            <person name="Zhang Y."/>
        </authorList>
    </citation>
    <scope>NUCLEOTIDE SEQUENCE [LARGE SCALE GENOMIC DNA]</scope>
    <source>
        <strain evidence="3 4">C31</strain>
    </source>
</reference>
<gene>
    <name evidence="3" type="ORF">GQA70_08665</name>
</gene>
<evidence type="ECO:0000313" key="4">
    <source>
        <dbReference type="Proteomes" id="UP000596387"/>
    </source>
</evidence>
<evidence type="ECO:0000259" key="2">
    <source>
        <dbReference type="Pfam" id="PF05065"/>
    </source>
</evidence>
<dbReference type="NCBIfam" id="TIGR01554">
    <property type="entry name" value="major_cap_HK97"/>
    <property type="match status" value="1"/>
</dbReference>
<evidence type="ECO:0000256" key="1">
    <source>
        <dbReference type="ARBA" id="ARBA00004328"/>
    </source>
</evidence>
<dbReference type="InterPro" id="IPR024455">
    <property type="entry name" value="Phage_capsid"/>
</dbReference>
<dbReference type="Proteomes" id="UP000596387">
    <property type="component" value="Chromosome"/>
</dbReference>
<keyword evidence="4" id="KW-1185">Reference proteome</keyword>
<protein>
    <submittedName>
        <fullName evidence="3">Phage major capsid protein</fullName>
    </submittedName>
</protein>
<dbReference type="Pfam" id="PF05065">
    <property type="entry name" value="Phage_capsid"/>
    <property type="match status" value="1"/>
</dbReference>
<feature type="domain" description="Phage capsid-like C-terminal" evidence="2">
    <location>
        <begin position="142"/>
        <end position="435"/>
    </location>
</feature>
<dbReference type="SUPFAM" id="SSF56563">
    <property type="entry name" value="Major capsid protein gp5"/>
    <property type="match status" value="1"/>
</dbReference>
<proteinExistence type="predicted"/>
<comment type="subcellular location">
    <subcellularLocation>
        <location evidence="1">Virion</location>
    </subcellularLocation>
</comment>
<sequence>MDDLNDLRAARKKAADDMTAKAAALQAVEDQDGATDDAVAGATAAFETAQKHFAKLDGQVKRAEAAEAAQLAAVAPEAGSGTSDDASPRVAAMAKEPGLRFGATLRVMAAAGGDGDRAIRIAEAQGMSGLIASQNVSQGVKGGIFVPEDVGDEVIELLRPKSVVMGLPGVRFIPMPNGNFTQNRRASGASFGYGEENDDIAVTGYEYGQVKLSAKKLSGIIPISNDLIGMASTAMDRMVRDDALDDAAAAADLNFLRAAGTDSAPKGLRWQLLGTTAAATNILTMTAAPDLQKVDDDLGRLELALMNANVDATGAHWIMSPRVAMYLTNLRDGNGNKVYPEMSDGRLRRKPVHVTTNVPDNLGVGGNESEIMLVAPRHIMIGETGGMNVAMSSEASYRDSNGNLQSAFSKDETLLRLIMQHDIGLRHLLAVAVLTGVTWGAV</sequence>
<organism evidence="3 4">
    <name type="scientific">Ponticoccus alexandrii</name>
    <dbReference type="NCBI Taxonomy" id="1943633"/>
    <lineage>
        <taxon>Bacteria</taxon>
        <taxon>Pseudomonadati</taxon>
        <taxon>Pseudomonadota</taxon>
        <taxon>Alphaproteobacteria</taxon>
        <taxon>Rhodobacterales</taxon>
        <taxon>Roseobacteraceae</taxon>
        <taxon>Ponticoccus</taxon>
    </lineage>
</organism>
<dbReference type="InterPro" id="IPR054612">
    <property type="entry name" value="Phage_capsid-like_C"/>
</dbReference>